<organism evidence="11 12">
    <name type="scientific">Dietzia timorensis</name>
    <dbReference type="NCBI Taxonomy" id="499555"/>
    <lineage>
        <taxon>Bacteria</taxon>
        <taxon>Bacillati</taxon>
        <taxon>Actinomycetota</taxon>
        <taxon>Actinomycetes</taxon>
        <taxon>Mycobacteriales</taxon>
        <taxon>Dietziaceae</taxon>
        <taxon>Dietzia</taxon>
    </lineage>
</organism>
<dbReference type="PANTHER" id="PTHR30580:SF0">
    <property type="entry name" value="PRIMOSOMAL PROTEIN N"/>
    <property type="match status" value="1"/>
</dbReference>
<feature type="binding site" evidence="8">
    <location>
        <position position="404"/>
    </location>
    <ligand>
        <name>Zn(2+)</name>
        <dbReference type="ChEBI" id="CHEBI:29105"/>
        <label>1</label>
    </ligand>
</feature>
<dbReference type="Proteomes" id="UP000776650">
    <property type="component" value="Unassembled WGS sequence"/>
</dbReference>
<keyword evidence="6 8" id="KW-0067">ATP-binding</keyword>
<evidence type="ECO:0000256" key="2">
    <source>
        <dbReference type="ARBA" id="ARBA00022705"/>
    </source>
</evidence>
<feature type="region of interest" description="Disordered" evidence="9">
    <location>
        <begin position="123"/>
        <end position="156"/>
    </location>
</feature>
<keyword evidence="5 8" id="KW-0862">Zinc</keyword>
<keyword evidence="1 8" id="KW-0639">Primosome</keyword>
<evidence type="ECO:0000256" key="5">
    <source>
        <dbReference type="ARBA" id="ARBA00022833"/>
    </source>
</evidence>
<comment type="subunit">
    <text evidence="8">Component of the replication restart primosome.</text>
</comment>
<keyword evidence="4 8" id="KW-0547">Nucleotide-binding</keyword>
<evidence type="ECO:0000256" key="7">
    <source>
        <dbReference type="ARBA" id="ARBA00023125"/>
    </source>
</evidence>
<reference evidence="11" key="1">
    <citation type="journal article" date="2021" name="PeerJ">
        <title>Extensive microbial diversity within the chicken gut microbiome revealed by metagenomics and culture.</title>
        <authorList>
            <person name="Gilroy R."/>
            <person name="Ravi A."/>
            <person name="Getino M."/>
            <person name="Pursley I."/>
            <person name="Horton D.L."/>
            <person name="Alikhan N.F."/>
            <person name="Baker D."/>
            <person name="Gharbi K."/>
            <person name="Hall N."/>
            <person name="Watson M."/>
            <person name="Adriaenssens E.M."/>
            <person name="Foster-Nyarko E."/>
            <person name="Jarju S."/>
            <person name="Secka A."/>
            <person name="Antonio M."/>
            <person name="Oren A."/>
            <person name="Chaudhuri R.R."/>
            <person name="La Ragione R."/>
            <person name="Hildebrand F."/>
            <person name="Pallen M.J."/>
        </authorList>
    </citation>
    <scope>NUCLEOTIDE SEQUENCE</scope>
    <source>
        <strain evidence="11">ChiGjej1B1-18357</strain>
    </source>
</reference>
<comment type="similarity">
    <text evidence="8">Belongs to the helicase family. PriA subfamily.</text>
</comment>
<dbReference type="InterPro" id="IPR042115">
    <property type="entry name" value="PriA_3primeBD_sf"/>
</dbReference>
<evidence type="ECO:0000259" key="10">
    <source>
        <dbReference type="Pfam" id="PF17764"/>
    </source>
</evidence>
<evidence type="ECO:0000256" key="3">
    <source>
        <dbReference type="ARBA" id="ARBA00022723"/>
    </source>
</evidence>
<evidence type="ECO:0000256" key="4">
    <source>
        <dbReference type="ARBA" id="ARBA00022741"/>
    </source>
</evidence>
<dbReference type="GO" id="GO:0006310">
    <property type="term" value="P:DNA recombination"/>
    <property type="evidence" value="ECO:0007669"/>
    <property type="project" value="InterPro"/>
</dbReference>
<evidence type="ECO:0000256" key="6">
    <source>
        <dbReference type="ARBA" id="ARBA00022840"/>
    </source>
</evidence>
<feature type="binding site" evidence="8">
    <location>
        <position position="407"/>
    </location>
    <ligand>
        <name>Zn(2+)</name>
        <dbReference type="ChEBI" id="CHEBI:29105"/>
        <label>1</label>
    </ligand>
</feature>
<dbReference type="Pfam" id="PF17764">
    <property type="entry name" value="PriA_3primeBD"/>
    <property type="match status" value="1"/>
</dbReference>
<dbReference type="InterPro" id="IPR041222">
    <property type="entry name" value="PriA_3primeBD"/>
</dbReference>
<evidence type="ECO:0000313" key="11">
    <source>
        <dbReference type="EMBL" id="HJE92192.1"/>
    </source>
</evidence>
<proteinExistence type="inferred from homology"/>
<keyword evidence="7 8" id="KW-0238">DNA-binding</keyword>
<dbReference type="Gene3D" id="3.40.50.300">
    <property type="entry name" value="P-loop containing nucleotide triphosphate hydrolases"/>
    <property type="match status" value="1"/>
</dbReference>
<dbReference type="GO" id="GO:1990077">
    <property type="term" value="C:primosome complex"/>
    <property type="evidence" value="ECO:0007669"/>
    <property type="project" value="UniProtKB-UniRule"/>
</dbReference>
<dbReference type="AlphaFoldDB" id="A0A921JZM7"/>
<feature type="domain" description="Primosomal protein N' 3' DNA-binding" evidence="10">
    <location>
        <begin position="24"/>
        <end position="117"/>
    </location>
</feature>
<name>A0A921JZM7_9ACTN</name>
<keyword evidence="2 8" id="KW-0235">DNA replication</keyword>
<protein>
    <recommendedName>
        <fullName evidence="8">Probable replication restart protein PriA</fullName>
    </recommendedName>
    <alternativeName>
        <fullName evidence="8">Putative ATP-dependent DNA helicase PriA</fullName>
    </alternativeName>
</protein>
<comment type="function">
    <text evidence="8">Initiates the restart of stalled replication forks, which reloads the replicative helicase on sites other than the origin of replication. Recognizes and binds to abandoned replication forks and remodels them to uncover a helicase loading site. Promotes assembly of the primosome at these replication forks.</text>
</comment>
<gene>
    <name evidence="8" type="primary">priA</name>
    <name evidence="11" type="ORF">K8V11_14425</name>
</gene>
<accession>A0A921JZM7</accession>
<dbReference type="GO" id="GO:0005524">
    <property type="term" value="F:ATP binding"/>
    <property type="evidence" value="ECO:0007669"/>
    <property type="project" value="UniProtKB-UniRule"/>
</dbReference>
<dbReference type="RefSeq" id="WP_303915773.1">
    <property type="nucleotide sequence ID" value="NZ_DYXM01000276.1"/>
</dbReference>
<comment type="cofactor">
    <cofactor evidence="8">
        <name>Zn(2+)</name>
        <dbReference type="ChEBI" id="CHEBI:29105"/>
    </cofactor>
    <text evidence="8">Binds 2 zinc ions per subunit.</text>
</comment>
<dbReference type="PANTHER" id="PTHR30580">
    <property type="entry name" value="PRIMOSOMAL PROTEIN N"/>
    <property type="match status" value="1"/>
</dbReference>
<dbReference type="InterPro" id="IPR027417">
    <property type="entry name" value="P-loop_NTPase"/>
</dbReference>
<reference evidence="11" key="2">
    <citation type="submission" date="2021-09" db="EMBL/GenBank/DDBJ databases">
        <authorList>
            <person name="Gilroy R."/>
        </authorList>
    </citation>
    <scope>NUCLEOTIDE SEQUENCE</scope>
    <source>
        <strain evidence="11">ChiGjej1B1-18357</strain>
    </source>
</reference>
<keyword evidence="3 8" id="KW-0479">Metal-binding</keyword>
<sequence>MAKPSSTRAPASDKPVARVLPLLGLPQLDRLFDYRVDEKDTESVQPGVRVRVRFAGRLVDAFVYERTDSSDHPRELHYIDRIVSDEVVVTPEMFALVDRVAARWVGARSDVFRLAIPPRHATAERSVAPAETATSDGEEAQDEGQPDRPSLPESWSGYPRAASFASAMASGKPVRGAWTPAPGEDWAARLAELAFFAATGDRQSIIVVPDQRDVDVVSSRLKDAAGDFGRAPGDIVELTASLGPQARYTRWLKVLRGHAKVVVGTRSAVWAPARHPGIIIVWDDGDDSLSEPRAPYPHAREVATLRSSLAHAPLVLAGPIRTPEVAALVEAGWAPEITAAPESRRRLPRIVAVTNADPVQARDIAGGHTRLPTVAMTMARQALDRGQPVLVQVPRRGYIPRLLCQKCRTPARCRRCHGPLAIGEANTDGAGALVCGWCGVHDVAYSCPECGSRRLRAGVVGASRTAEELGRMFPGTRIVRASGSETLSDAPEGPMLVVSTPGAEPTPEHGYGAALLLDAWTLLSRPDLRATQQAFRRWVGAARLVVSHSDGGEVFCSAEASTDIAQALIRWDVDGFAHRELAERREVGFPPAAHLFAIDGASSDVMAVSDYVEDHGAERLGFVPEILGPVDVPSAEPLPGAAPDEVPERVLVRIPRNQVDQVSHALLAAVISRATRRDGSPVRIRLDPLHIG</sequence>
<dbReference type="Gene3D" id="3.40.1440.60">
    <property type="entry name" value="PriA, 3(prime) DNA-binding domain"/>
    <property type="match status" value="1"/>
</dbReference>
<dbReference type="GO" id="GO:0003677">
    <property type="term" value="F:DNA binding"/>
    <property type="evidence" value="ECO:0007669"/>
    <property type="project" value="UniProtKB-UniRule"/>
</dbReference>
<comment type="caution">
    <text evidence="11">The sequence shown here is derived from an EMBL/GenBank/DDBJ whole genome shotgun (WGS) entry which is preliminary data.</text>
</comment>
<evidence type="ECO:0000256" key="9">
    <source>
        <dbReference type="SAM" id="MobiDB-lite"/>
    </source>
</evidence>
<dbReference type="GO" id="GO:0006269">
    <property type="term" value="P:DNA replication, synthesis of primer"/>
    <property type="evidence" value="ECO:0007669"/>
    <property type="project" value="UniProtKB-KW"/>
</dbReference>
<feature type="binding site" evidence="8">
    <location>
        <position position="413"/>
    </location>
    <ligand>
        <name>Zn(2+)</name>
        <dbReference type="ChEBI" id="CHEBI:29105"/>
        <label>2</label>
    </ligand>
</feature>
<feature type="binding site" evidence="8">
    <location>
        <position position="438"/>
    </location>
    <ligand>
        <name>Zn(2+)</name>
        <dbReference type="ChEBI" id="CHEBI:29105"/>
        <label>2</label>
    </ligand>
</feature>
<dbReference type="GO" id="GO:0008270">
    <property type="term" value="F:zinc ion binding"/>
    <property type="evidence" value="ECO:0007669"/>
    <property type="project" value="UniProtKB-UniRule"/>
</dbReference>
<evidence type="ECO:0000313" key="12">
    <source>
        <dbReference type="Proteomes" id="UP000776650"/>
    </source>
</evidence>
<dbReference type="GO" id="GO:0043138">
    <property type="term" value="F:3'-5' DNA helicase activity"/>
    <property type="evidence" value="ECO:0007669"/>
    <property type="project" value="TreeGrafter"/>
</dbReference>
<dbReference type="EMBL" id="DYXM01000276">
    <property type="protein sequence ID" value="HJE92192.1"/>
    <property type="molecule type" value="Genomic_DNA"/>
</dbReference>
<dbReference type="HAMAP" id="MF_00983">
    <property type="entry name" value="PriA"/>
    <property type="match status" value="1"/>
</dbReference>
<evidence type="ECO:0000256" key="8">
    <source>
        <dbReference type="HAMAP-Rule" id="MF_00983"/>
    </source>
</evidence>
<evidence type="ECO:0000256" key="1">
    <source>
        <dbReference type="ARBA" id="ARBA00022515"/>
    </source>
</evidence>
<dbReference type="GO" id="GO:0006302">
    <property type="term" value="P:double-strand break repair"/>
    <property type="evidence" value="ECO:0007669"/>
    <property type="project" value="InterPro"/>
</dbReference>
<dbReference type="InterPro" id="IPR005259">
    <property type="entry name" value="PriA"/>
</dbReference>
<comment type="caution">
    <text evidence="8">As this protein does not have any detectable helicase domains, it probably does not have helicase activity.</text>
</comment>
<feature type="binding site" evidence="8">
    <location>
        <position position="416"/>
    </location>
    <ligand>
        <name>Zn(2+)</name>
        <dbReference type="ChEBI" id="CHEBI:29105"/>
        <label>2</label>
    </ligand>
</feature>
<dbReference type="GO" id="GO:0006270">
    <property type="term" value="P:DNA replication initiation"/>
    <property type="evidence" value="ECO:0007669"/>
    <property type="project" value="TreeGrafter"/>
</dbReference>
<feature type="binding site" evidence="8">
    <location>
        <position position="450"/>
    </location>
    <ligand>
        <name>Zn(2+)</name>
        <dbReference type="ChEBI" id="CHEBI:29105"/>
        <label>1</label>
    </ligand>
</feature>
<feature type="binding site" evidence="8">
    <location>
        <position position="435"/>
    </location>
    <ligand>
        <name>Zn(2+)</name>
        <dbReference type="ChEBI" id="CHEBI:29105"/>
        <label>2</label>
    </ligand>
</feature>
<feature type="binding site" evidence="8">
    <location>
        <position position="447"/>
    </location>
    <ligand>
        <name>Zn(2+)</name>
        <dbReference type="ChEBI" id="CHEBI:29105"/>
        <label>1</label>
    </ligand>
</feature>